<accession>A0A3P7N5M6</accession>
<keyword evidence="2" id="KW-1185">Reference proteome</keyword>
<evidence type="ECO:0000313" key="2">
    <source>
        <dbReference type="Proteomes" id="UP000281553"/>
    </source>
</evidence>
<sequence length="121" mass="13245">MRGGKLLFSVAAQLTTIGPIKLCSATKKDCLEVSRVNETFNAFNHCAFQCDGWTTAANSKRHSIIVCNVNDVCVTGSYFTKPKAKDSFESLKACIVNCMPTDATDMETVKEDKVQDLNEGK</sequence>
<evidence type="ECO:0000313" key="1">
    <source>
        <dbReference type="EMBL" id="VDN37785.1"/>
    </source>
</evidence>
<reference evidence="1 2" key="1">
    <citation type="submission" date="2018-11" db="EMBL/GenBank/DDBJ databases">
        <authorList>
            <consortium name="Pathogen Informatics"/>
        </authorList>
    </citation>
    <scope>NUCLEOTIDE SEQUENCE [LARGE SCALE GENOMIC DNA]</scope>
</reference>
<gene>
    <name evidence="1" type="ORF">DILT_LOCUS17424</name>
</gene>
<dbReference type="OrthoDB" id="6292174at2759"/>
<dbReference type="Proteomes" id="UP000281553">
    <property type="component" value="Unassembled WGS sequence"/>
</dbReference>
<organism evidence="1 2">
    <name type="scientific">Dibothriocephalus latus</name>
    <name type="common">Fish tapeworm</name>
    <name type="synonym">Diphyllobothrium latum</name>
    <dbReference type="NCBI Taxonomy" id="60516"/>
    <lineage>
        <taxon>Eukaryota</taxon>
        <taxon>Metazoa</taxon>
        <taxon>Spiralia</taxon>
        <taxon>Lophotrochozoa</taxon>
        <taxon>Platyhelminthes</taxon>
        <taxon>Cestoda</taxon>
        <taxon>Eucestoda</taxon>
        <taxon>Diphyllobothriidea</taxon>
        <taxon>Diphyllobothriidae</taxon>
        <taxon>Dibothriocephalus</taxon>
    </lineage>
</organism>
<proteinExistence type="predicted"/>
<name>A0A3P7N5M6_DIBLA</name>
<protein>
    <submittedName>
        <fullName evidence="1">Uncharacterized protein</fullName>
    </submittedName>
</protein>
<dbReference type="EMBL" id="UYRU01091704">
    <property type="protein sequence ID" value="VDN37785.1"/>
    <property type="molecule type" value="Genomic_DNA"/>
</dbReference>
<dbReference type="AlphaFoldDB" id="A0A3P7N5M6"/>